<keyword evidence="5" id="KW-0804">Transcription</keyword>
<dbReference type="CDD" id="cd06171">
    <property type="entry name" value="Sigma70_r4"/>
    <property type="match status" value="1"/>
</dbReference>
<dbReference type="InterPro" id="IPR036388">
    <property type="entry name" value="WH-like_DNA-bd_sf"/>
</dbReference>
<dbReference type="InterPro" id="IPR039425">
    <property type="entry name" value="RNA_pol_sigma-70-like"/>
</dbReference>
<dbReference type="Proteomes" id="UP001202180">
    <property type="component" value="Unassembled WGS sequence"/>
</dbReference>
<dbReference type="SUPFAM" id="SSF88659">
    <property type="entry name" value="Sigma3 and sigma4 domains of RNA polymerase sigma factors"/>
    <property type="match status" value="1"/>
</dbReference>
<keyword evidence="3" id="KW-0731">Sigma factor</keyword>
<dbReference type="Gene3D" id="1.10.10.10">
    <property type="entry name" value="Winged helix-like DNA-binding domain superfamily/Winged helix DNA-binding domain"/>
    <property type="match status" value="1"/>
</dbReference>
<evidence type="ECO:0000259" key="7">
    <source>
        <dbReference type="Pfam" id="PF08281"/>
    </source>
</evidence>
<keyword evidence="9" id="KW-1185">Reference proteome</keyword>
<evidence type="ECO:0000256" key="5">
    <source>
        <dbReference type="ARBA" id="ARBA00023163"/>
    </source>
</evidence>
<evidence type="ECO:0000313" key="8">
    <source>
        <dbReference type="EMBL" id="MCK8495682.1"/>
    </source>
</evidence>
<evidence type="ECO:0000313" key="9">
    <source>
        <dbReference type="Proteomes" id="UP001202180"/>
    </source>
</evidence>
<gene>
    <name evidence="8" type="ORF">M0L20_27705</name>
</gene>
<protein>
    <submittedName>
        <fullName evidence="8">RNA polymerase sigma factor</fullName>
    </submittedName>
</protein>
<keyword evidence="2" id="KW-0805">Transcription regulation</keyword>
<dbReference type="Pfam" id="PF08281">
    <property type="entry name" value="Sigma70_r4_2"/>
    <property type="match status" value="1"/>
</dbReference>
<evidence type="ECO:0000256" key="1">
    <source>
        <dbReference type="ARBA" id="ARBA00010641"/>
    </source>
</evidence>
<dbReference type="EMBL" id="JALPRF010000010">
    <property type="protein sequence ID" value="MCK8495682.1"/>
    <property type="molecule type" value="Genomic_DNA"/>
</dbReference>
<dbReference type="SUPFAM" id="SSF88946">
    <property type="entry name" value="Sigma2 domain of RNA polymerase sigma factors"/>
    <property type="match status" value="1"/>
</dbReference>
<evidence type="ECO:0000259" key="6">
    <source>
        <dbReference type="Pfam" id="PF04542"/>
    </source>
</evidence>
<accession>A0ABT0HV29</accession>
<comment type="similarity">
    <text evidence="1">Belongs to the sigma-70 factor family. ECF subfamily.</text>
</comment>
<dbReference type="Gene3D" id="1.10.1740.10">
    <property type="match status" value="1"/>
</dbReference>
<dbReference type="PANTHER" id="PTHR43133:SF8">
    <property type="entry name" value="RNA POLYMERASE SIGMA FACTOR HI_1459-RELATED"/>
    <property type="match status" value="1"/>
</dbReference>
<organism evidence="8 9">
    <name type="scientific">Spirosoma liriopis</name>
    <dbReference type="NCBI Taxonomy" id="2937440"/>
    <lineage>
        <taxon>Bacteria</taxon>
        <taxon>Pseudomonadati</taxon>
        <taxon>Bacteroidota</taxon>
        <taxon>Cytophagia</taxon>
        <taxon>Cytophagales</taxon>
        <taxon>Cytophagaceae</taxon>
        <taxon>Spirosoma</taxon>
    </lineage>
</organism>
<evidence type="ECO:0000256" key="4">
    <source>
        <dbReference type="ARBA" id="ARBA00023125"/>
    </source>
</evidence>
<comment type="caution">
    <text evidence="8">The sequence shown here is derived from an EMBL/GenBank/DDBJ whole genome shotgun (WGS) entry which is preliminary data.</text>
</comment>
<reference evidence="8 9" key="1">
    <citation type="submission" date="2022-04" db="EMBL/GenBank/DDBJ databases">
        <title>Spirosoma sp. strain RP8 genome sequencing and assembly.</title>
        <authorList>
            <person name="Jung Y."/>
        </authorList>
    </citation>
    <scope>NUCLEOTIDE SEQUENCE [LARGE SCALE GENOMIC DNA]</scope>
    <source>
        <strain evidence="8 9">RP8</strain>
    </source>
</reference>
<dbReference type="RefSeq" id="WP_232560547.1">
    <property type="nucleotide sequence ID" value="NZ_JALPRF010000010.1"/>
</dbReference>
<evidence type="ECO:0000256" key="2">
    <source>
        <dbReference type="ARBA" id="ARBA00023015"/>
    </source>
</evidence>
<feature type="domain" description="RNA polymerase sigma factor 70 region 4 type 2" evidence="7">
    <location>
        <begin position="122"/>
        <end position="174"/>
    </location>
</feature>
<keyword evidence="4" id="KW-0238">DNA-binding</keyword>
<dbReference type="InterPro" id="IPR014284">
    <property type="entry name" value="RNA_pol_sigma-70_dom"/>
</dbReference>
<dbReference type="PANTHER" id="PTHR43133">
    <property type="entry name" value="RNA POLYMERASE ECF-TYPE SIGMA FACTO"/>
    <property type="match status" value="1"/>
</dbReference>
<name>A0ABT0HV29_9BACT</name>
<dbReference type="InterPro" id="IPR013325">
    <property type="entry name" value="RNA_pol_sigma_r2"/>
</dbReference>
<evidence type="ECO:0000256" key="3">
    <source>
        <dbReference type="ARBA" id="ARBA00023082"/>
    </source>
</evidence>
<dbReference type="InterPro" id="IPR007627">
    <property type="entry name" value="RNA_pol_sigma70_r2"/>
</dbReference>
<proteinExistence type="inferred from homology"/>
<dbReference type="InterPro" id="IPR013324">
    <property type="entry name" value="RNA_pol_sigma_r3/r4-like"/>
</dbReference>
<feature type="domain" description="RNA polymerase sigma-70 region 2" evidence="6">
    <location>
        <begin position="27"/>
        <end position="94"/>
    </location>
</feature>
<dbReference type="InterPro" id="IPR013249">
    <property type="entry name" value="RNA_pol_sigma70_r4_t2"/>
</dbReference>
<dbReference type="NCBIfam" id="TIGR02937">
    <property type="entry name" value="sigma70-ECF"/>
    <property type="match status" value="1"/>
</dbReference>
<sequence length="182" mass="21248">MKKAKVADEQLVKAFQGANEEDSFEALYNRYVTKVYQKCLSITKDSEAAQDYTQDIFLKVFNKLDTFQNRSTFSTWLYSISHHYCLDQLRLTKRLNMESLSDEIISGVAEPEAPVSVENQLQVLERVMNDLSPDEVKLLRMKHEEGLSVKEISSYYNISESAVKMRLKRTRDKLQELYLSHY</sequence>
<dbReference type="Pfam" id="PF04542">
    <property type="entry name" value="Sigma70_r2"/>
    <property type="match status" value="1"/>
</dbReference>